<proteinExistence type="predicted"/>
<organism evidence="1 2">
    <name type="scientific">Streptococcus suis R61</name>
    <dbReference type="NCBI Taxonomy" id="996306"/>
    <lineage>
        <taxon>Bacteria</taxon>
        <taxon>Bacillati</taxon>
        <taxon>Bacillota</taxon>
        <taxon>Bacilli</taxon>
        <taxon>Lactobacillales</taxon>
        <taxon>Streptococcaceae</taxon>
        <taxon>Streptococcus</taxon>
    </lineage>
</organism>
<reference evidence="1 2" key="1">
    <citation type="submission" date="2011-03" db="EMBL/GenBank/DDBJ databases">
        <title>Deep-sequencing identification of multiple resistance mechanism for the high antibiotic-resistance strain Streptococcus suis R61.</title>
        <authorList>
            <person name="Hu P."/>
            <person name="Yang M."/>
            <person name="Jin M."/>
            <person name="Xiao J."/>
        </authorList>
    </citation>
    <scope>NUCLEOTIDE SEQUENCE [LARGE SCALE GENOMIC DNA]</scope>
    <source>
        <strain evidence="1 2">R61</strain>
    </source>
</reference>
<dbReference type="AlphaFoldDB" id="A0AA87F7Z7"/>
<accession>A0AA87F7Z7</accession>
<protein>
    <submittedName>
        <fullName evidence="1">Uncharacterized protein</fullName>
    </submittedName>
</protein>
<comment type="caution">
    <text evidence="1">The sequence shown here is derived from an EMBL/GenBank/DDBJ whole genome shotgun (WGS) entry which is preliminary data.</text>
</comment>
<dbReference type="Proteomes" id="UP000004014">
    <property type="component" value="Unassembled WGS sequence"/>
</dbReference>
<evidence type="ECO:0000313" key="2">
    <source>
        <dbReference type="Proteomes" id="UP000004014"/>
    </source>
</evidence>
<evidence type="ECO:0000313" key="1">
    <source>
        <dbReference type="EMBL" id="EHC02737.1"/>
    </source>
</evidence>
<sequence>MSYFCNGQKTKKENAMNTTDQEALDYFYEELDSYYDEDEQGEIFDGLDD</sequence>
<name>A0AA87F7Z7_STRSU</name>
<dbReference type="EMBL" id="AEYY01000040">
    <property type="protein sequence ID" value="EHC02737.1"/>
    <property type="molecule type" value="Genomic_DNA"/>
</dbReference>
<gene>
    <name evidence="1" type="ORF">SSUR61_1485</name>
</gene>